<keyword evidence="5 7" id="KW-1133">Transmembrane helix</keyword>
<dbReference type="PANTHER" id="PTHR20955:SF1">
    <property type="entry name" value="PROTEIN JAGUNAL HOMOLOG 1"/>
    <property type="match status" value="1"/>
</dbReference>
<reference evidence="8 9" key="1">
    <citation type="submission" date="2017-09" db="EMBL/GenBank/DDBJ databases">
        <title>WGS assembly of Aquilegia coerulea Goldsmith.</title>
        <authorList>
            <person name="Hodges S."/>
            <person name="Kramer E."/>
            <person name="Nordborg M."/>
            <person name="Tomkins J."/>
            <person name="Borevitz J."/>
            <person name="Derieg N."/>
            <person name="Yan J."/>
            <person name="Mihaltcheva S."/>
            <person name="Hayes R.D."/>
            <person name="Rokhsar D."/>
        </authorList>
    </citation>
    <scope>NUCLEOTIDE SEQUENCE [LARGE SCALE GENOMIC DNA]</scope>
    <source>
        <strain evidence="9">cv. Goldsmith</strain>
    </source>
</reference>
<organism evidence="8 9">
    <name type="scientific">Aquilegia coerulea</name>
    <name type="common">Rocky mountain columbine</name>
    <dbReference type="NCBI Taxonomy" id="218851"/>
    <lineage>
        <taxon>Eukaryota</taxon>
        <taxon>Viridiplantae</taxon>
        <taxon>Streptophyta</taxon>
        <taxon>Embryophyta</taxon>
        <taxon>Tracheophyta</taxon>
        <taxon>Spermatophyta</taxon>
        <taxon>Magnoliopsida</taxon>
        <taxon>Ranunculales</taxon>
        <taxon>Ranunculaceae</taxon>
        <taxon>Thalictroideae</taxon>
        <taxon>Aquilegia</taxon>
    </lineage>
</organism>
<accession>A0A2G5F342</accession>
<dbReference type="Pfam" id="PF07086">
    <property type="entry name" value="Jagunal"/>
    <property type="match status" value="1"/>
</dbReference>
<sequence length="173" mass="19334">MQRRPAAGRPSGTDGSDYSYRMVVEPKYKKVGVGKARLKIIMILQLLVQFIGVLFVVLFPPKEGVFNPFTIMAVVYGAIVYILGELGRRRSQVSLLYVYNGLSGFAGLIAVGVTGRFYGQWKLSKEPEYIIWTSMSADVLYHCHIAIGLLVELTKAYIVYDLMKNMSPSKKNA</sequence>
<feature type="transmembrane region" description="Helical" evidence="7">
    <location>
        <begin position="139"/>
        <end position="160"/>
    </location>
</feature>
<evidence type="ECO:0000256" key="4">
    <source>
        <dbReference type="ARBA" id="ARBA00022824"/>
    </source>
</evidence>
<dbReference type="FunCoup" id="A0A2G5F342">
    <property type="interactions" value="1268"/>
</dbReference>
<dbReference type="InParanoid" id="A0A2G5F342"/>
<protein>
    <submittedName>
        <fullName evidence="8">Uncharacterized protein</fullName>
    </submittedName>
</protein>
<feature type="transmembrane region" description="Helical" evidence="7">
    <location>
        <begin position="38"/>
        <end position="59"/>
    </location>
</feature>
<evidence type="ECO:0000313" key="9">
    <source>
        <dbReference type="Proteomes" id="UP000230069"/>
    </source>
</evidence>
<keyword evidence="9" id="KW-1185">Reference proteome</keyword>
<dbReference type="GO" id="GO:0007029">
    <property type="term" value="P:endoplasmic reticulum organization"/>
    <property type="evidence" value="ECO:0007669"/>
    <property type="project" value="InterPro"/>
</dbReference>
<dbReference type="GO" id="GO:0016192">
    <property type="term" value="P:vesicle-mediated transport"/>
    <property type="evidence" value="ECO:0007669"/>
    <property type="project" value="TreeGrafter"/>
</dbReference>
<dbReference type="PANTHER" id="PTHR20955">
    <property type="entry name" value="PROTEIN JAGUNAL HOMOLOG 1"/>
    <property type="match status" value="1"/>
</dbReference>
<comment type="subcellular location">
    <subcellularLocation>
        <location evidence="1">Endoplasmic reticulum membrane</location>
        <topology evidence="1">Multi-pass membrane protein</topology>
    </subcellularLocation>
</comment>
<evidence type="ECO:0000313" key="8">
    <source>
        <dbReference type="EMBL" id="PIA62327.1"/>
    </source>
</evidence>
<feature type="transmembrane region" description="Helical" evidence="7">
    <location>
        <begin position="65"/>
        <end position="84"/>
    </location>
</feature>
<dbReference type="OrthoDB" id="1915239at2759"/>
<proteinExistence type="inferred from homology"/>
<name>A0A2G5F342_AQUCA</name>
<dbReference type="GO" id="GO:0005789">
    <property type="term" value="C:endoplasmic reticulum membrane"/>
    <property type="evidence" value="ECO:0007669"/>
    <property type="project" value="UniProtKB-SubCell"/>
</dbReference>
<evidence type="ECO:0000256" key="7">
    <source>
        <dbReference type="SAM" id="Phobius"/>
    </source>
</evidence>
<keyword evidence="4" id="KW-0256">Endoplasmic reticulum</keyword>
<dbReference type="EMBL" id="KZ305019">
    <property type="protein sequence ID" value="PIA62327.1"/>
    <property type="molecule type" value="Genomic_DNA"/>
</dbReference>
<dbReference type="AlphaFoldDB" id="A0A2G5F342"/>
<evidence type="ECO:0000256" key="3">
    <source>
        <dbReference type="ARBA" id="ARBA00022692"/>
    </source>
</evidence>
<evidence type="ECO:0000256" key="1">
    <source>
        <dbReference type="ARBA" id="ARBA00004477"/>
    </source>
</evidence>
<evidence type="ECO:0000256" key="6">
    <source>
        <dbReference type="ARBA" id="ARBA00023136"/>
    </source>
</evidence>
<evidence type="ECO:0000256" key="5">
    <source>
        <dbReference type="ARBA" id="ARBA00022989"/>
    </source>
</evidence>
<dbReference type="Proteomes" id="UP000230069">
    <property type="component" value="Unassembled WGS sequence"/>
</dbReference>
<comment type="similarity">
    <text evidence="2">Belongs to the jagunal family.</text>
</comment>
<feature type="transmembrane region" description="Helical" evidence="7">
    <location>
        <begin position="96"/>
        <end position="119"/>
    </location>
</feature>
<evidence type="ECO:0000256" key="2">
    <source>
        <dbReference type="ARBA" id="ARBA00008462"/>
    </source>
</evidence>
<gene>
    <name evidence="8" type="ORF">AQUCO_00200371v1</name>
</gene>
<dbReference type="InterPro" id="IPR009787">
    <property type="entry name" value="Jagunal"/>
</dbReference>
<keyword evidence="6 7" id="KW-0472">Membrane</keyword>
<keyword evidence="3 7" id="KW-0812">Transmembrane</keyword>